<dbReference type="CDD" id="cd01014">
    <property type="entry name" value="nicotinamidase_related"/>
    <property type="match status" value="1"/>
</dbReference>
<dbReference type="GO" id="GO:0016787">
    <property type="term" value="F:hydrolase activity"/>
    <property type="evidence" value="ECO:0007669"/>
    <property type="project" value="UniProtKB-KW"/>
</dbReference>
<dbReference type="Proteomes" id="UP000287023">
    <property type="component" value="Unassembled WGS sequence"/>
</dbReference>
<dbReference type="AlphaFoldDB" id="A0A3S0Y5T1"/>
<dbReference type="OrthoDB" id="9791276at2"/>
<protein>
    <submittedName>
        <fullName evidence="3">Cysteine hydrolase</fullName>
    </submittedName>
</protein>
<dbReference type="PANTHER" id="PTHR43540:SF1">
    <property type="entry name" value="ISOCHORISMATASE HYDROLASE"/>
    <property type="match status" value="1"/>
</dbReference>
<evidence type="ECO:0000313" key="4">
    <source>
        <dbReference type="Proteomes" id="UP000287023"/>
    </source>
</evidence>
<dbReference type="SUPFAM" id="SSF52499">
    <property type="entry name" value="Isochorismatase-like hydrolases"/>
    <property type="match status" value="1"/>
</dbReference>
<dbReference type="EMBL" id="RZHF01000016">
    <property type="protein sequence ID" value="RUR30764.1"/>
    <property type="molecule type" value="Genomic_DNA"/>
</dbReference>
<evidence type="ECO:0000256" key="1">
    <source>
        <dbReference type="ARBA" id="ARBA00022801"/>
    </source>
</evidence>
<name>A0A3S0Y5T1_9GAMM</name>
<proteinExistence type="predicted"/>
<gene>
    <name evidence="3" type="ORF">ELY38_13515</name>
</gene>
<evidence type="ECO:0000259" key="2">
    <source>
        <dbReference type="Pfam" id="PF00857"/>
    </source>
</evidence>
<accession>A0A3S0Y5T1</accession>
<dbReference type="InterPro" id="IPR036380">
    <property type="entry name" value="Isochorismatase-like_sf"/>
</dbReference>
<feature type="domain" description="Isochorismatase-like" evidence="2">
    <location>
        <begin position="1"/>
        <end position="144"/>
    </location>
</feature>
<reference evidence="3 4" key="1">
    <citation type="submission" date="2018-12" db="EMBL/GenBank/DDBJ databases">
        <title>three novel Halomonas strain isolated from plants.</title>
        <authorList>
            <person name="Sun C."/>
        </authorList>
    </citation>
    <scope>NUCLEOTIDE SEQUENCE [LARGE SCALE GENOMIC DNA]</scope>
    <source>
        <strain evidence="3 4">JCM 18142</strain>
    </source>
</reference>
<dbReference type="PANTHER" id="PTHR43540">
    <property type="entry name" value="PEROXYUREIDOACRYLATE/UREIDOACRYLATE AMIDOHYDROLASE-RELATED"/>
    <property type="match status" value="1"/>
</dbReference>
<dbReference type="Pfam" id="PF00857">
    <property type="entry name" value="Isochorismatase"/>
    <property type="match status" value="1"/>
</dbReference>
<keyword evidence="4" id="KW-1185">Reference proteome</keyword>
<comment type="caution">
    <text evidence="3">The sequence shown here is derived from an EMBL/GenBank/DDBJ whole genome shotgun (WGS) entry which is preliminary data.</text>
</comment>
<sequence>MQRGMNDPTAGERNNPGAESNIQRLLAGWRNTDWPVVHVRHNSRTPGSPFWPGQPGAEFQPALAPLSHEHVVEKNVPDAFTHSGLERWLNVRGIKQLVIVGVSTSNSVEATARTAGNLGLDTHVVADATFTFAKRDYAGTYRTANEVHAMSLANLEGEYAAIIHTNDALTLLTAFRPYPLQSGEFSAY</sequence>
<organism evidence="3 4">
    <name type="scientific">Vreelandella nanhaiensis</name>
    <dbReference type="NCBI Taxonomy" id="1258546"/>
    <lineage>
        <taxon>Bacteria</taxon>
        <taxon>Pseudomonadati</taxon>
        <taxon>Pseudomonadota</taxon>
        <taxon>Gammaproteobacteria</taxon>
        <taxon>Oceanospirillales</taxon>
        <taxon>Halomonadaceae</taxon>
        <taxon>Vreelandella</taxon>
    </lineage>
</organism>
<dbReference type="Gene3D" id="3.40.50.850">
    <property type="entry name" value="Isochorismatase-like"/>
    <property type="match status" value="1"/>
</dbReference>
<keyword evidence="1 3" id="KW-0378">Hydrolase</keyword>
<dbReference type="InterPro" id="IPR000868">
    <property type="entry name" value="Isochorismatase-like_dom"/>
</dbReference>
<dbReference type="InterPro" id="IPR050272">
    <property type="entry name" value="Isochorismatase-like_hydrls"/>
</dbReference>
<evidence type="ECO:0000313" key="3">
    <source>
        <dbReference type="EMBL" id="RUR30764.1"/>
    </source>
</evidence>